<dbReference type="AlphaFoldDB" id="A0ABD2XYZ6"/>
<keyword evidence="3" id="KW-1185">Reference proteome</keyword>
<comment type="caution">
    <text evidence="2">The sequence shown here is derived from an EMBL/GenBank/DDBJ whole genome shotgun (WGS) entry which is preliminary data.</text>
</comment>
<proteinExistence type="predicted"/>
<gene>
    <name evidence="2" type="ORF">ACH5RR_041432</name>
</gene>
<dbReference type="PANTHER" id="PTHR34222:SF100">
    <property type="entry name" value="CCHC-TYPE DOMAIN-CONTAINING PROTEIN"/>
    <property type="match status" value="1"/>
</dbReference>
<accession>A0ABD2XYZ6</accession>
<evidence type="ECO:0000313" key="2">
    <source>
        <dbReference type="EMBL" id="KAL3498700.1"/>
    </source>
</evidence>
<dbReference type="Proteomes" id="UP001630127">
    <property type="component" value="Unassembled WGS sequence"/>
</dbReference>
<protein>
    <submittedName>
        <fullName evidence="2">Uncharacterized protein</fullName>
    </submittedName>
</protein>
<dbReference type="PANTHER" id="PTHR34222">
    <property type="entry name" value="GAG_PRE-INTEGRS DOMAIN-CONTAINING PROTEIN"/>
    <property type="match status" value="1"/>
</dbReference>
<feature type="compositionally biased region" description="Low complexity" evidence="1">
    <location>
        <begin position="140"/>
        <end position="152"/>
    </location>
</feature>
<name>A0ABD2XYZ6_9GENT</name>
<dbReference type="EMBL" id="JBJUIK010000017">
    <property type="protein sequence ID" value="KAL3498700.1"/>
    <property type="molecule type" value="Genomic_DNA"/>
</dbReference>
<reference evidence="2 3" key="1">
    <citation type="submission" date="2024-11" db="EMBL/GenBank/DDBJ databases">
        <title>A near-complete genome assembly of Cinchona calisaya.</title>
        <authorList>
            <person name="Lian D.C."/>
            <person name="Zhao X.W."/>
            <person name="Wei L."/>
        </authorList>
    </citation>
    <scope>NUCLEOTIDE SEQUENCE [LARGE SCALE GENOMIC DNA]</scope>
    <source>
        <tissue evidence="2">Nenye</tissue>
    </source>
</reference>
<organism evidence="2 3">
    <name type="scientific">Cinchona calisaya</name>
    <dbReference type="NCBI Taxonomy" id="153742"/>
    <lineage>
        <taxon>Eukaryota</taxon>
        <taxon>Viridiplantae</taxon>
        <taxon>Streptophyta</taxon>
        <taxon>Embryophyta</taxon>
        <taxon>Tracheophyta</taxon>
        <taxon>Spermatophyta</taxon>
        <taxon>Magnoliopsida</taxon>
        <taxon>eudicotyledons</taxon>
        <taxon>Gunneridae</taxon>
        <taxon>Pentapetalae</taxon>
        <taxon>asterids</taxon>
        <taxon>lamiids</taxon>
        <taxon>Gentianales</taxon>
        <taxon>Rubiaceae</taxon>
        <taxon>Cinchonoideae</taxon>
        <taxon>Cinchoneae</taxon>
        <taxon>Cinchona</taxon>
    </lineage>
</organism>
<sequence length="192" mass="21465">MPFLMALHDDFEPIRTFLLHRHPLPTFESAFQEVIFEETRFRSFKASGPTSGHHITDTVLATRAPQTPSQPRACRYCYELGRTLLDYPTLVYRICQKKGPHHFIGQCPKNPYRSSGRPGYVPIKSSPHHAAATTEVDNVPPSSSQGPASPSSNVTLIDIESMLKRVLLNSAPSTALFVTLGFSDRTDSWDRP</sequence>
<evidence type="ECO:0000313" key="3">
    <source>
        <dbReference type="Proteomes" id="UP001630127"/>
    </source>
</evidence>
<evidence type="ECO:0000256" key="1">
    <source>
        <dbReference type="SAM" id="MobiDB-lite"/>
    </source>
</evidence>
<feature type="region of interest" description="Disordered" evidence="1">
    <location>
        <begin position="115"/>
        <end position="152"/>
    </location>
</feature>